<gene>
    <name evidence="1" type="ORF">UY58_C0005G0016</name>
</gene>
<sequence>MNQETPKASCPSCGHPTFARHASNCAIFDLQTFFETRLKEEQALLESKDTSADPASVKEYEKILSKLSTGKLEDHEYVLGTNFSDKPELKNKVFELTQKLHSSSEKIHDGSVIDFLSDPEETDQTFSPNQQLKEGYKRGNPKFVEQIFDFIQRKINDENTKGDQHDQVRLEHLRNL</sequence>
<evidence type="ECO:0000313" key="2">
    <source>
        <dbReference type="Proteomes" id="UP000033982"/>
    </source>
</evidence>
<protein>
    <submittedName>
        <fullName evidence="1">Uncharacterized protein</fullName>
    </submittedName>
</protein>
<proteinExistence type="predicted"/>
<accession>A0A0G1WEY4</accession>
<name>A0A0G1WEY4_9BACT</name>
<evidence type="ECO:0000313" key="1">
    <source>
        <dbReference type="EMBL" id="KKW17343.1"/>
    </source>
</evidence>
<comment type="caution">
    <text evidence="1">The sequence shown here is derived from an EMBL/GenBank/DDBJ whole genome shotgun (WGS) entry which is preliminary data.</text>
</comment>
<dbReference type="AlphaFoldDB" id="A0A0G1WEY4"/>
<organism evidence="1 2">
    <name type="scientific">Candidatus Magasanikbacteria bacterium GW2011_GWA2_50_22</name>
    <dbReference type="NCBI Taxonomy" id="1619043"/>
    <lineage>
        <taxon>Bacteria</taxon>
        <taxon>Candidatus Magasanikiibacteriota</taxon>
    </lineage>
</organism>
<dbReference type="EMBL" id="LCQN01000005">
    <property type="protein sequence ID" value="KKW17343.1"/>
    <property type="molecule type" value="Genomic_DNA"/>
</dbReference>
<reference evidence="1 2" key="1">
    <citation type="journal article" date="2015" name="Nature">
        <title>rRNA introns, odd ribosomes, and small enigmatic genomes across a large radiation of phyla.</title>
        <authorList>
            <person name="Brown C.T."/>
            <person name="Hug L.A."/>
            <person name="Thomas B.C."/>
            <person name="Sharon I."/>
            <person name="Castelle C.J."/>
            <person name="Singh A."/>
            <person name="Wilkins M.J."/>
            <person name="Williams K.H."/>
            <person name="Banfield J.F."/>
        </authorList>
    </citation>
    <scope>NUCLEOTIDE SEQUENCE [LARGE SCALE GENOMIC DNA]</scope>
</reference>
<dbReference type="Proteomes" id="UP000033982">
    <property type="component" value="Unassembled WGS sequence"/>
</dbReference>